<evidence type="ECO:0000259" key="8">
    <source>
        <dbReference type="Pfam" id="PF01602"/>
    </source>
</evidence>
<feature type="region of interest" description="Disordered" evidence="7">
    <location>
        <begin position="799"/>
        <end position="818"/>
    </location>
</feature>
<proteinExistence type="inferred from homology"/>
<dbReference type="Gene3D" id="1.25.10.10">
    <property type="entry name" value="Leucine-rich Repeat Variant"/>
    <property type="match status" value="1"/>
</dbReference>
<feature type="compositionally biased region" description="Low complexity" evidence="7">
    <location>
        <begin position="830"/>
        <end position="849"/>
    </location>
</feature>
<dbReference type="InterPro" id="IPR011989">
    <property type="entry name" value="ARM-like"/>
</dbReference>
<dbReference type="InterPro" id="IPR016342">
    <property type="entry name" value="AP_complex_bsu_1_2_4"/>
</dbReference>
<reference evidence="9" key="1">
    <citation type="submission" date="2014-03" db="EMBL/GenBank/DDBJ databases">
        <authorList>
            <person name="Casaregola S."/>
        </authorList>
    </citation>
    <scope>NUCLEOTIDE SEQUENCE [LARGE SCALE GENOMIC DNA]</scope>
    <source>
        <strain evidence="9">CLIB 918</strain>
    </source>
</reference>
<organism evidence="9 10">
    <name type="scientific">Geotrichum candidum</name>
    <name type="common">Oospora lactis</name>
    <name type="synonym">Dipodascus geotrichum</name>
    <dbReference type="NCBI Taxonomy" id="1173061"/>
    <lineage>
        <taxon>Eukaryota</taxon>
        <taxon>Fungi</taxon>
        <taxon>Dikarya</taxon>
        <taxon>Ascomycota</taxon>
        <taxon>Saccharomycotina</taxon>
        <taxon>Dipodascomycetes</taxon>
        <taxon>Dipodascales</taxon>
        <taxon>Dipodascaceae</taxon>
        <taxon>Geotrichum</taxon>
    </lineage>
</organism>
<keyword evidence="4 6" id="KW-0653">Protein transport</keyword>
<evidence type="ECO:0000256" key="7">
    <source>
        <dbReference type="SAM" id="MobiDB-lite"/>
    </source>
</evidence>
<dbReference type="STRING" id="1173061.A0A0J9X8H4"/>
<feature type="domain" description="Clathrin/coatomer adaptor adaptin-like N-terminal" evidence="8">
    <location>
        <begin position="21"/>
        <end position="533"/>
    </location>
</feature>
<accession>A0A0J9X8H4</accession>
<dbReference type="OrthoDB" id="10254310at2759"/>
<evidence type="ECO:0000256" key="2">
    <source>
        <dbReference type="ARBA" id="ARBA00006613"/>
    </source>
</evidence>
<dbReference type="InterPro" id="IPR026739">
    <property type="entry name" value="AP_beta"/>
</dbReference>
<keyword evidence="3 6" id="KW-0813">Transport</keyword>
<gene>
    <name evidence="9" type="ORF">BN980_GECA05s03387g</name>
</gene>
<comment type="similarity">
    <text evidence="2 6">Belongs to the adaptor complexes large subunit family.</text>
</comment>
<dbReference type="PANTHER" id="PTHR11134">
    <property type="entry name" value="ADAPTOR COMPLEX SUBUNIT BETA FAMILY MEMBER"/>
    <property type="match status" value="1"/>
</dbReference>
<comment type="subcellular location">
    <subcellularLocation>
        <location evidence="1">Endomembrane system</location>
    </subcellularLocation>
</comment>
<comment type="caution">
    <text evidence="9">The sequence shown here is derived from an EMBL/GenBank/DDBJ whole genome shotgun (WGS) entry which is preliminary data.</text>
</comment>
<dbReference type="Pfam" id="PF01602">
    <property type="entry name" value="Adaptin_N"/>
    <property type="match status" value="1"/>
</dbReference>
<evidence type="ECO:0000256" key="1">
    <source>
        <dbReference type="ARBA" id="ARBA00004308"/>
    </source>
</evidence>
<feature type="region of interest" description="Disordered" evidence="7">
    <location>
        <begin position="744"/>
        <end position="767"/>
    </location>
</feature>
<evidence type="ECO:0000256" key="6">
    <source>
        <dbReference type="PIRNR" id="PIRNR002291"/>
    </source>
</evidence>
<evidence type="ECO:0000256" key="5">
    <source>
        <dbReference type="ARBA" id="ARBA00023136"/>
    </source>
</evidence>
<protein>
    <recommendedName>
        <fullName evidence="6">AP complex subunit beta</fullName>
    </recommendedName>
</protein>
<dbReference type="Proteomes" id="UP000242525">
    <property type="component" value="Unassembled WGS sequence"/>
</dbReference>
<sequence>MSDAKLFTRGKAAELRHELSLDKKDKNNKSKKMALKKIVANMTMSNNEMITLLPDIVTCMRINDIDIKKMCFLFLLTYAKAKPDLASKAIPILIADLEDPSPLIRALALRTMSAIPVKEFFDAVVDRIPFALQDHDPYVRKTAAFSVAKLWNHDSKVIEEKGFINDLNKLLGNSNPTVVAAALAALNDISEKSPSLQLSIDRTHAFNLAHVIPDCNEWSQSYIITALMNYVPQTSSDAVIMIERMTPRLQHANSSVVLGAIRLIVYLSNYVSDLNNAIPHLDRKIGPAFVILLQKPPEIQYLALRNCILLLQSRPQLLSLDVKVFLCKYNDPIYVKATKLEIIFLLADERNIRTVLRELQECATEIDVQVVRKSVRAIGKLAIKIEKAAEACLEALIDLVSTNVSYIVQEATVVIKNIFRRYPNRYEGVISTLCEHLDSLDEPEAKAAMIWIIGHYADRIENADELLENFLANFKQDTVEVQLALLTAIVKLFIARPAKAQSLVPKVLGWATEESDNPDVRDRGYMYWRLLSADPKAAKGIVTGEMPLITADSDRMDDERLEELELCIGSLATIYLKPVKQVFRLAKVRTLPESPALAPRMLLKKPDLVTQKSTPNLKRASTVLGTTSVSTTTSGYADSFASTAGIKPGLARSQTLSTAMGGLSLRRDNGSHPNLSLSTTGALGGSLVDSSNNTPSQNFFQPQLPFQQQTQIPPLQPQQTAQTLQMSGHGFQRQPSMNMIHDPTAGGLLDAGPSYQTGTTANTGLPPTSVATQNSFYTTGHNASSSGFVNMTTLPNNTSYSQSESLIGDSLTGAGAPQQQQYQQYLTQQPQQFQYHQQPPMPQQPQQQQSYLNGQNGSSHDLLF</sequence>
<dbReference type="GO" id="GO:0030117">
    <property type="term" value="C:membrane coat"/>
    <property type="evidence" value="ECO:0007669"/>
    <property type="project" value="InterPro"/>
</dbReference>
<dbReference type="EMBL" id="CCBN010000005">
    <property type="protein sequence ID" value="CDO53544.1"/>
    <property type="molecule type" value="Genomic_DNA"/>
</dbReference>
<dbReference type="GO" id="GO:0030276">
    <property type="term" value="F:clathrin binding"/>
    <property type="evidence" value="ECO:0007669"/>
    <property type="project" value="InterPro"/>
</dbReference>
<feature type="region of interest" description="Disordered" evidence="7">
    <location>
        <begin position="830"/>
        <end position="864"/>
    </location>
</feature>
<keyword evidence="5 6" id="KW-0472">Membrane</keyword>
<dbReference type="InterPro" id="IPR002553">
    <property type="entry name" value="Clathrin/coatomer_adapt-like_N"/>
</dbReference>
<dbReference type="PIRSF" id="PIRSF002291">
    <property type="entry name" value="AP_complex_beta"/>
    <property type="match status" value="1"/>
</dbReference>
<evidence type="ECO:0000256" key="3">
    <source>
        <dbReference type="ARBA" id="ARBA00022448"/>
    </source>
</evidence>
<name>A0A0J9X8H4_GEOCN</name>
<evidence type="ECO:0000256" key="4">
    <source>
        <dbReference type="ARBA" id="ARBA00022927"/>
    </source>
</evidence>
<dbReference type="SUPFAM" id="SSF48371">
    <property type="entry name" value="ARM repeat"/>
    <property type="match status" value="1"/>
</dbReference>
<dbReference type="GO" id="GO:0012505">
    <property type="term" value="C:endomembrane system"/>
    <property type="evidence" value="ECO:0007669"/>
    <property type="project" value="UniProtKB-SubCell"/>
</dbReference>
<keyword evidence="10" id="KW-1185">Reference proteome</keyword>
<feature type="compositionally biased region" description="Polar residues" evidence="7">
    <location>
        <begin position="850"/>
        <end position="864"/>
    </location>
</feature>
<evidence type="ECO:0000313" key="9">
    <source>
        <dbReference type="EMBL" id="CDO53544.1"/>
    </source>
</evidence>
<dbReference type="GO" id="GO:0016192">
    <property type="term" value="P:vesicle-mediated transport"/>
    <property type="evidence" value="ECO:0007669"/>
    <property type="project" value="InterPro"/>
</dbReference>
<evidence type="ECO:0000313" key="10">
    <source>
        <dbReference type="Proteomes" id="UP000242525"/>
    </source>
</evidence>
<comment type="function">
    <text evidence="6">Adaptins are components of the adaptor complexes which link clathrin to receptors in coated vesicles. Clathrin-associated protein complexes are believed to interact with the cytoplasmic tails of membrane proteins, leading to their selection and concentration.</text>
</comment>
<dbReference type="InterPro" id="IPR016024">
    <property type="entry name" value="ARM-type_fold"/>
</dbReference>
<dbReference type="GO" id="GO:0006886">
    <property type="term" value="P:intracellular protein transport"/>
    <property type="evidence" value="ECO:0007669"/>
    <property type="project" value="InterPro"/>
</dbReference>
<feature type="compositionally biased region" description="Polar residues" evidence="7">
    <location>
        <begin position="754"/>
        <end position="767"/>
    </location>
</feature>
<dbReference type="AlphaFoldDB" id="A0A0J9X8H4"/>